<evidence type="ECO:0000259" key="1">
    <source>
        <dbReference type="Pfam" id="PF00326"/>
    </source>
</evidence>
<dbReference type="InterPro" id="IPR050585">
    <property type="entry name" value="Xaa-Pro_dipeptidyl-ppase/CocE"/>
</dbReference>
<sequence>MTIPYGAWPSPLTASAVSAATPRIEGARFVADDLWWGETRPDEGGRSAVRRRGITGEIEDVLPAPWSARSRVHEYGGGSWTATDAGDLVFVEKSDQRVRRLSPGGAPIALTPEDGDTRFGGLTWQHGQLLAVRERHTDAPVPIRDIVAIPADGSAASDPSRIRSLAAGSDFVAQPALSPDGTRLAWIAWDHPAMPWDRTELRVGRLGADGVTTWTVVAGGDTAPLQPEWTPDGLVFVDDPTGRWNLRRWTEAGIADLSPADADTGGGLWVLGLRWFGHLADGRIVAVRTNGADRIVIVHRTTGAATTLDVPVVAGAVIEDVSGTRVLISGSATTDGPGLWLVDVSDGSTSVVRGGESPWGSRWMPRPRAVTFTGPHGDVHAFDYPPTNPDVNAPEGELPPYVVFVHGGPTSHSGPAASGKIAYLTSRGIGVLDVNYGGSTGYGREYRERLLGQWGVVDVDDVAAAARGLADAGLADPARIAIAGGSAGGWTVLAGVARTDAFSAGISRYGVGDARTLAADTHDFEARYLDGLIGPLPDAEEVYLERSPLTRPELFRVPLLLLQGSEDAVVPPAQSEAVRDALAGQGVAHKYVLYEGEAHGFRRGDTVVHALETELAFLGAVFGFTPPDVPAISLD</sequence>
<evidence type="ECO:0000313" key="3">
    <source>
        <dbReference type="Proteomes" id="UP001597042"/>
    </source>
</evidence>
<reference evidence="3" key="1">
    <citation type="journal article" date="2019" name="Int. J. Syst. Evol. Microbiol.">
        <title>The Global Catalogue of Microorganisms (GCM) 10K type strain sequencing project: providing services to taxonomists for standard genome sequencing and annotation.</title>
        <authorList>
            <consortium name="The Broad Institute Genomics Platform"/>
            <consortium name="The Broad Institute Genome Sequencing Center for Infectious Disease"/>
            <person name="Wu L."/>
            <person name="Ma J."/>
        </authorList>
    </citation>
    <scope>NUCLEOTIDE SEQUENCE [LARGE SCALE GENOMIC DNA]</scope>
    <source>
        <strain evidence="3">CCUG 50754</strain>
    </source>
</reference>
<dbReference type="InterPro" id="IPR011042">
    <property type="entry name" value="6-blade_b-propeller_TolB-like"/>
</dbReference>
<dbReference type="SUPFAM" id="SSF53474">
    <property type="entry name" value="alpha/beta-Hydrolases"/>
    <property type="match status" value="1"/>
</dbReference>
<evidence type="ECO:0000313" key="2">
    <source>
        <dbReference type="EMBL" id="MFD0781873.1"/>
    </source>
</evidence>
<dbReference type="RefSeq" id="WP_378749566.1">
    <property type="nucleotide sequence ID" value="NZ_JBHSSV010000001.1"/>
</dbReference>
<dbReference type="PANTHER" id="PTHR43056:SF5">
    <property type="entry name" value="PEPTIDASE S9 PROLYL OLIGOPEPTIDASE CATALYTIC DOMAIN-CONTAINING PROTEIN"/>
    <property type="match status" value="1"/>
</dbReference>
<gene>
    <name evidence="2" type="ORF">ACFQZV_11285</name>
</gene>
<dbReference type="Pfam" id="PF00326">
    <property type="entry name" value="Peptidase_S9"/>
    <property type="match status" value="1"/>
</dbReference>
<protein>
    <submittedName>
        <fullName evidence="2">Prolyl oligopeptidase family serine peptidase</fullName>
    </submittedName>
</protein>
<proteinExistence type="predicted"/>
<dbReference type="SUPFAM" id="SSF69322">
    <property type="entry name" value="Tricorn protease domain 2"/>
    <property type="match status" value="1"/>
</dbReference>
<accession>A0ABW2ZTU8</accession>
<dbReference type="Gene3D" id="2.120.10.30">
    <property type="entry name" value="TolB, C-terminal domain"/>
    <property type="match status" value="1"/>
</dbReference>
<feature type="domain" description="Peptidase S9 prolyl oligopeptidase catalytic" evidence="1">
    <location>
        <begin position="418"/>
        <end position="623"/>
    </location>
</feature>
<dbReference type="PANTHER" id="PTHR43056">
    <property type="entry name" value="PEPTIDASE S9 PROLYL OLIGOPEPTIDASE"/>
    <property type="match status" value="1"/>
</dbReference>
<organism evidence="2 3">
    <name type="scientific">Microbacterium koreense</name>
    <dbReference type="NCBI Taxonomy" id="323761"/>
    <lineage>
        <taxon>Bacteria</taxon>
        <taxon>Bacillati</taxon>
        <taxon>Actinomycetota</taxon>
        <taxon>Actinomycetes</taxon>
        <taxon>Micrococcales</taxon>
        <taxon>Microbacteriaceae</taxon>
        <taxon>Microbacterium</taxon>
    </lineage>
</organism>
<dbReference type="Proteomes" id="UP001597042">
    <property type="component" value="Unassembled WGS sequence"/>
</dbReference>
<keyword evidence="3" id="KW-1185">Reference proteome</keyword>
<name>A0ABW2ZTU8_9MICO</name>
<dbReference type="Gene3D" id="3.40.50.1820">
    <property type="entry name" value="alpha/beta hydrolase"/>
    <property type="match status" value="1"/>
</dbReference>
<comment type="caution">
    <text evidence="2">The sequence shown here is derived from an EMBL/GenBank/DDBJ whole genome shotgun (WGS) entry which is preliminary data.</text>
</comment>
<dbReference type="InterPro" id="IPR029058">
    <property type="entry name" value="AB_hydrolase_fold"/>
</dbReference>
<dbReference type="EMBL" id="JBHTIM010000001">
    <property type="protein sequence ID" value="MFD0781873.1"/>
    <property type="molecule type" value="Genomic_DNA"/>
</dbReference>
<dbReference type="InterPro" id="IPR001375">
    <property type="entry name" value="Peptidase_S9_cat"/>
</dbReference>